<accession>A0A1H6IGU6</accession>
<dbReference type="Gene3D" id="3.40.50.2000">
    <property type="entry name" value="Glycogen Phosphorylase B"/>
    <property type="match status" value="2"/>
</dbReference>
<feature type="domain" description="Glycosyl transferase family 1" evidence="1">
    <location>
        <begin position="186"/>
        <end position="342"/>
    </location>
</feature>
<dbReference type="Pfam" id="PF00534">
    <property type="entry name" value="Glycos_transf_1"/>
    <property type="match status" value="1"/>
</dbReference>
<proteinExistence type="predicted"/>
<dbReference type="EMBL" id="FNWX01000006">
    <property type="protein sequence ID" value="SEH47721.1"/>
    <property type="molecule type" value="Genomic_DNA"/>
</dbReference>
<dbReference type="PANTHER" id="PTHR12526:SF630">
    <property type="entry name" value="GLYCOSYLTRANSFERASE"/>
    <property type="match status" value="1"/>
</dbReference>
<evidence type="ECO:0000313" key="2">
    <source>
        <dbReference type="EMBL" id="SEH47721.1"/>
    </source>
</evidence>
<reference evidence="3" key="1">
    <citation type="submission" date="2016-10" db="EMBL/GenBank/DDBJ databases">
        <authorList>
            <person name="Varghese N."/>
            <person name="Submissions S."/>
        </authorList>
    </citation>
    <scope>NUCLEOTIDE SEQUENCE [LARGE SCALE GENOMIC DNA]</scope>
    <source>
        <strain evidence="3">DSM 19326</strain>
    </source>
</reference>
<dbReference type="SUPFAM" id="SSF53756">
    <property type="entry name" value="UDP-Glycosyltransferase/glycogen phosphorylase"/>
    <property type="match status" value="1"/>
</dbReference>
<dbReference type="InterPro" id="IPR001296">
    <property type="entry name" value="Glyco_trans_1"/>
</dbReference>
<keyword evidence="2" id="KW-0808">Transferase</keyword>
<dbReference type="PANTHER" id="PTHR12526">
    <property type="entry name" value="GLYCOSYLTRANSFERASE"/>
    <property type="match status" value="1"/>
</dbReference>
<dbReference type="GO" id="GO:0016757">
    <property type="term" value="F:glycosyltransferase activity"/>
    <property type="evidence" value="ECO:0007669"/>
    <property type="project" value="InterPro"/>
</dbReference>
<dbReference type="CDD" id="cd03801">
    <property type="entry name" value="GT4_PimA-like"/>
    <property type="match status" value="1"/>
</dbReference>
<evidence type="ECO:0000313" key="3">
    <source>
        <dbReference type="Proteomes" id="UP000198555"/>
    </source>
</evidence>
<evidence type="ECO:0000259" key="1">
    <source>
        <dbReference type="Pfam" id="PF00534"/>
    </source>
</evidence>
<organism evidence="2 3">
    <name type="scientific">Epilithonimonas hominis</name>
    <dbReference type="NCBI Taxonomy" id="420404"/>
    <lineage>
        <taxon>Bacteria</taxon>
        <taxon>Pseudomonadati</taxon>
        <taxon>Bacteroidota</taxon>
        <taxon>Flavobacteriia</taxon>
        <taxon>Flavobacteriales</taxon>
        <taxon>Weeksellaceae</taxon>
        <taxon>Chryseobacterium group</taxon>
        <taxon>Epilithonimonas</taxon>
    </lineage>
</organism>
<dbReference type="Proteomes" id="UP000198555">
    <property type="component" value="Unassembled WGS sequence"/>
</dbReference>
<dbReference type="RefSeq" id="WP_089768580.1">
    <property type="nucleotide sequence ID" value="NZ_FNWX01000006.1"/>
</dbReference>
<dbReference type="STRING" id="420404.SAMN05421793_10653"/>
<gene>
    <name evidence="2" type="ORF">SAMN05421793_10653</name>
</gene>
<keyword evidence="3" id="KW-1185">Reference proteome</keyword>
<sequence length="367" mass="42085">MKILFLSNPIKRDGAPLRLREIAEYLKSHIKEIKIDILTNTTHIGNIYEGIANDFYVLDDLISNSSIFEKIKNKYFKRDPQLSIIKNIVSKNNYDIIYANTIVTLERAVFCRKLNPICKVILHLRELDTVCMLQVPEYRTLIQEVDYIIAISQSVFDFVHTRCDIPKEKIVLAYSGTHLERFKGIERGDENRFIVGAVGGMSWRKGIDFFIQTAIQTIKKNPDIHFEWIGVSKKDKFILDRDLENLNLQSNISFLEESVTIMDKMKKWSLFLSVAREEPLGVAGIEAGAMGIPYLSFRNTGGPEEIINDGGGVLVDYLDSIQLSDCILDLYEDKEKYNNLSHKISNNVSKYDIQNSLIKISHLIQNI</sequence>
<protein>
    <submittedName>
        <fullName evidence="2">Glycosyltransferase involved in cell wall bisynthesis</fullName>
    </submittedName>
</protein>
<dbReference type="AlphaFoldDB" id="A0A1H6IGU6"/>
<name>A0A1H6IGU6_9FLAO</name>